<feature type="domain" description="PASTA" evidence="5">
    <location>
        <begin position="611"/>
        <end position="669"/>
    </location>
</feature>
<dbReference type="PROSITE" id="PS51178">
    <property type="entry name" value="PASTA"/>
    <property type="match status" value="1"/>
</dbReference>
<dbReference type="SUPFAM" id="SSF54184">
    <property type="entry name" value="Penicillin-binding protein 2x (pbp-2x), c-terminal domain"/>
    <property type="match status" value="1"/>
</dbReference>
<dbReference type="EMBL" id="JBBPCB010000005">
    <property type="protein sequence ID" value="MEK8180540.1"/>
    <property type="molecule type" value="Genomic_DNA"/>
</dbReference>
<keyword evidence="3 4" id="KW-0472">Membrane</keyword>
<dbReference type="Gene3D" id="3.30.450.330">
    <property type="match status" value="1"/>
</dbReference>
<keyword evidence="2" id="KW-0378">Hydrolase</keyword>
<feature type="transmembrane region" description="Helical" evidence="4">
    <location>
        <begin position="12"/>
        <end position="30"/>
    </location>
</feature>
<dbReference type="Pfam" id="PF00905">
    <property type="entry name" value="Transpeptidase"/>
    <property type="match status" value="1"/>
</dbReference>
<dbReference type="Pfam" id="PF03717">
    <property type="entry name" value="PBP_dimer"/>
    <property type="match status" value="1"/>
</dbReference>
<dbReference type="InterPro" id="IPR005311">
    <property type="entry name" value="PBP_dimer"/>
</dbReference>
<evidence type="ECO:0000256" key="2">
    <source>
        <dbReference type="ARBA" id="ARBA00022645"/>
    </source>
</evidence>
<dbReference type="Gene3D" id="3.90.1310.10">
    <property type="entry name" value="Penicillin-binding protein 2a (Domain 2)"/>
    <property type="match status" value="1"/>
</dbReference>
<accession>A0ABU9E1N4</accession>
<keyword evidence="2" id="KW-0645">Protease</keyword>
<dbReference type="InterPro" id="IPR050515">
    <property type="entry name" value="Beta-lactam/transpept"/>
</dbReference>
<keyword evidence="2" id="KW-0121">Carboxypeptidase</keyword>
<evidence type="ECO:0000256" key="4">
    <source>
        <dbReference type="SAM" id="Phobius"/>
    </source>
</evidence>
<keyword evidence="4" id="KW-0812">Transmembrane</keyword>
<dbReference type="InterPro" id="IPR036138">
    <property type="entry name" value="PBP_dimer_sf"/>
</dbReference>
<dbReference type="Gene3D" id="3.40.710.10">
    <property type="entry name" value="DD-peptidase/beta-lactamase superfamily"/>
    <property type="match status" value="1"/>
</dbReference>
<dbReference type="Proteomes" id="UP001491349">
    <property type="component" value="Unassembled WGS sequence"/>
</dbReference>
<organism evidence="6 7">
    <name type="scientific">Flavobacterium buctense</name>
    <dbReference type="NCBI Taxonomy" id="1648146"/>
    <lineage>
        <taxon>Bacteria</taxon>
        <taxon>Pseudomonadati</taxon>
        <taxon>Bacteroidota</taxon>
        <taxon>Flavobacteriia</taxon>
        <taxon>Flavobacteriales</taxon>
        <taxon>Flavobacteriaceae</taxon>
        <taxon>Flavobacterium</taxon>
    </lineage>
</organism>
<comment type="subcellular location">
    <subcellularLocation>
        <location evidence="1">Membrane</location>
    </subcellularLocation>
</comment>
<protein>
    <submittedName>
        <fullName evidence="6">Penicillin-binding protein</fullName>
    </submittedName>
</protein>
<comment type="caution">
    <text evidence="6">The sequence shown here is derived from an EMBL/GenBank/DDBJ whole genome shotgun (WGS) entry which is preliminary data.</text>
</comment>
<dbReference type="RefSeq" id="WP_187659718.1">
    <property type="nucleotide sequence ID" value="NZ_JACTAB010000002.1"/>
</dbReference>
<dbReference type="PANTHER" id="PTHR30627:SF1">
    <property type="entry name" value="PEPTIDOGLYCAN D,D-TRANSPEPTIDASE FTSI"/>
    <property type="match status" value="1"/>
</dbReference>
<keyword evidence="4" id="KW-1133">Transmembrane helix</keyword>
<dbReference type="SUPFAM" id="SSF56519">
    <property type="entry name" value="Penicillin binding protein dimerisation domain"/>
    <property type="match status" value="1"/>
</dbReference>
<evidence type="ECO:0000313" key="7">
    <source>
        <dbReference type="Proteomes" id="UP001491349"/>
    </source>
</evidence>
<evidence type="ECO:0000259" key="5">
    <source>
        <dbReference type="PROSITE" id="PS51178"/>
    </source>
</evidence>
<dbReference type="CDD" id="cd06575">
    <property type="entry name" value="PASTA_Pbp2x-like_2"/>
    <property type="match status" value="1"/>
</dbReference>
<evidence type="ECO:0000256" key="3">
    <source>
        <dbReference type="ARBA" id="ARBA00023136"/>
    </source>
</evidence>
<sequence>MAVEDKHISYRIYLVAFCLFLMALAITFKLTKIQWVEGDHYRKLAKERTVKNFVIPANKGNIYSADGSLLATSIPNYNIRFDAVAPKGENFEENVRPLADSLSKMLGKPSSFYHSQLRMARANKNRYLLVARDLSYTQYMKIKSFPLFNLGANKGGMITEQETVREHPIGKIAERTIGYERITPEGKPDGKGIEWSFRKYLNGKDGKVLKQKIAKGQWKPIRDVNEVDPQDGYDVISTIDVYIQDIAHHALLKQLQEFKAEHGCVIVMETKTGKIRAISNLGKLKESDSTYFETTNYAIAESHEPGSTFKLVDMIALLDDGKVDTSKVYDSRGGIVEYRGKKVRDSHEGGYGKISLGRGFEVSSNTVLVQAVYENYKNNPKEFVDRIDRMGLNKPLGLPFQGEGKPYIPQPGDKHWSAISLPWMAFGYGVSVTPLQTLTLYNAVANNGEMVKPQFVSEIKEWNKTIKKYNKEVINPKICSDETVKKLKAVLENVVKRGTGSKLYSKDFSMAGKTGTAQANYGKNGGSEKHYISSFVGFFPAENPKYSCIVVVHKPNTSGNNYYGADVAGPVFKRVAQKIFTDAPSTNEIKNLNKKIAKQEKAYKVYEDKSNADGKTIPNVKGMSGMDAVALLENMKVKVKVIGFGKVKRQSIQPGSALSKNQIIILELS</sequence>
<dbReference type="InterPro" id="IPR012338">
    <property type="entry name" value="Beta-lactam/transpept-like"/>
</dbReference>
<dbReference type="Pfam" id="PF03793">
    <property type="entry name" value="PASTA"/>
    <property type="match status" value="1"/>
</dbReference>
<dbReference type="PANTHER" id="PTHR30627">
    <property type="entry name" value="PEPTIDOGLYCAN D,D-TRANSPEPTIDASE"/>
    <property type="match status" value="1"/>
</dbReference>
<keyword evidence="7" id="KW-1185">Reference proteome</keyword>
<name>A0ABU9E1N4_9FLAO</name>
<reference evidence="6 7" key="1">
    <citation type="submission" date="2024-04" db="EMBL/GenBank/DDBJ databases">
        <title>draft genome sequnece of Flavobacterium buctense JCM 30750.</title>
        <authorList>
            <person name="Kim D.-U."/>
        </authorList>
    </citation>
    <scope>NUCLEOTIDE SEQUENCE [LARGE SCALE GENOMIC DNA]</scope>
    <source>
        <strain evidence="6 7">JCM 30750</strain>
    </source>
</reference>
<dbReference type="InterPro" id="IPR005543">
    <property type="entry name" value="PASTA_dom"/>
</dbReference>
<proteinExistence type="predicted"/>
<dbReference type="SUPFAM" id="SSF56601">
    <property type="entry name" value="beta-lactamase/transpeptidase-like"/>
    <property type="match status" value="1"/>
</dbReference>
<dbReference type="SMART" id="SM00740">
    <property type="entry name" value="PASTA"/>
    <property type="match status" value="1"/>
</dbReference>
<evidence type="ECO:0000313" key="6">
    <source>
        <dbReference type="EMBL" id="MEK8180540.1"/>
    </source>
</evidence>
<gene>
    <name evidence="6" type="ORF">WMW71_09330</name>
</gene>
<dbReference type="InterPro" id="IPR001460">
    <property type="entry name" value="PCN-bd_Tpept"/>
</dbReference>
<evidence type="ECO:0000256" key="1">
    <source>
        <dbReference type="ARBA" id="ARBA00004370"/>
    </source>
</evidence>